<reference evidence="4" key="2">
    <citation type="submission" date="2017-02" db="EMBL/GenBank/DDBJ databases">
        <title>Sunflower complete genome.</title>
        <authorList>
            <person name="Langlade N."/>
            <person name="Munos S."/>
        </authorList>
    </citation>
    <scope>NUCLEOTIDE SEQUENCE [LARGE SCALE GENOMIC DNA]</scope>
    <source>
        <tissue evidence="4">Leaves</tissue>
    </source>
</reference>
<proteinExistence type="predicted"/>
<feature type="domain" description="Knottins-like" evidence="2">
    <location>
        <begin position="28"/>
        <end position="71"/>
    </location>
</feature>
<dbReference type="SUPFAM" id="SSF57095">
    <property type="entry name" value="Scorpion toxin-like"/>
    <property type="match status" value="1"/>
</dbReference>
<keyword evidence="5" id="KW-1185">Reference proteome</keyword>
<sequence length="71" mass="8154">MRKSLFVLMFMLILFVSEERMVKVTAKTCESKGTEFTCLNDDTCKKSCQKDGFISGTCEGFQRKCNCFKQC</sequence>
<dbReference type="CDD" id="cd00107">
    <property type="entry name" value="Knot1"/>
    <property type="match status" value="1"/>
</dbReference>
<evidence type="ECO:0000256" key="1">
    <source>
        <dbReference type="SAM" id="SignalP"/>
    </source>
</evidence>
<evidence type="ECO:0000259" key="2">
    <source>
        <dbReference type="Pfam" id="PF00304"/>
    </source>
</evidence>
<keyword evidence="1" id="KW-0732">Signal</keyword>
<name>A0A251URT0_HELAN</name>
<feature type="signal peptide" evidence="1">
    <location>
        <begin position="1"/>
        <end position="26"/>
    </location>
</feature>
<dbReference type="EMBL" id="CM007894">
    <property type="protein sequence ID" value="OTG25462.1"/>
    <property type="molecule type" value="Genomic_DNA"/>
</dbReference>
<evidence type="ECO:0000313" key="5">
    <source>
        <dbReference type="Proteomes" id="UP000215914"/>
    </source>
</evidence>
<accession>A0A251URT0</accession>
<gene>
    <name evidence="4" type="ORF">HannXRQ_Chr05g0147921</name>
    <name evidence="3" type="ORF">HanXRQr2_Chr05g0216401</name>
</gene>
<dbReference type="EMBL" id="MNCJ02000320">
    <property type="protein sequence ID" value="KAF5806019.1"/>
    <property type="molecule type" value="Genomic_DNA"/>
</dbReference>
<dbReference type="AlphaFoldDB" id="A0A251URT0"/>
<evidence type="ECO:0000313" key="4">
    <source>
        <dbReference type="EMBL" id="OTG25462.1"/>
    </source>
</evidence>
<dbReference type="InParanoid" id="A0A251URT0"/>
<reference evidence="3 5" key="1">
    <citation type="journal article" date="2017" name="Nature">
        <title>The sunflower genome provides insights into oil metabolism, flowering and Asterid evolution.</title>
        <authorList>
            <person name="Badouin H."/>
            <person name="Gouzy J."/>
            <person name="Grassa C.J."/>
            <person name="Murat F."/>
            <person name="Staton S.E."/>
            <person name="Cottret L."/>
            <person name="Lelandais-Briere C."/>
            <person name="Owens G.L."/>
            <person name="Carrere S."/>
            <person name="Mayjonade B."/>
            <person name="Legrand L."/>
            <person name="Gill N."/>
            <person name="Kane N.C."/>
            <person name="Bowers J.E."/>
            <person name="Hubner S."/>
            <person name="Bellec A."/>
            <person name="Berard A."/>
            <person name="Berges H."/>
            <person name="Blanchet N."/>
            <person name="Boniface M.C."/>
            <person name="Brunel D."/>
            <person name="Catrice O."/>
            <person name="Chaidir N."/>
            <person name="Claudel C."/>
            <person name="Donnadieu C."/>
            <person name="Faraut T."/>
            <person name="Fievet G."/>
            <person name="Helmstetter N."/>
            <person name="King M."/>
            <person name="Knapp S.J."/>
            <person name="Lai Z."/>
            <person name="Le Paslier M.C."/>
            <person name="Lippi Y."/>
            <person name="Lorenzon L."/>
            <person name="Mandel J.R."/>
            <person name="Marage G."/>
            <person name="Marchand G."/>
            <person name="Marquand E."/>
            <person name="Bret-Mestries E."/>
            <person name="Morien E."/>
            <person name="Nambeesan S."/>
            <person name="Nguyen T."/>
            <person name="Pegot-Espagnet P."/>
            <person name="Pouilly N."/>
            <person name="Raftis F."/>
            <person name="Sallet E."/>
            <person name="Schiex T."/>
            <person name="Thomas J."/>
            <person name="Vandecasteele C."/>
            <person name="Vares D."/>
            <person name="Vear F."/>
            <person name="Vautrin S."/>
            <person name="Crespi M."/>
            <person name="Mangin B."/>
            <person name="Burke J.M."/>
            <person name="Salse J."/>
            <person name="Munos S."/>
            <person name="Vincourt P."/>
            <person name="Rieseberg L.H."/>
            <person name="Langlade N.B."/>
        </authorList>
    </citation>
    <scope>NUCLEOTIDE SEQUENCE [LARGE SCALE GENOMIC DNA]</scope>
    <source>
        <strain evidence="5">cv. SF193</strain>
        <tissue evidence="3">Leaves</tissue>
    </source>
</reference>
<dbReference type="InterPro" id="IPR003614">
    <property type="entry name" value="Knottins"/>
</dbReference>
<feature type="chain" id="PRO_5012716157" evidence="1">
    <location>
        <begin position="27"/>
        <end position="71"/>
    </location>
</feature>
<reference evidence="3" key="3">
    <citation type="submission" date="2020-06" db="EMBL/GenBank/DDBJ databases">
        <title>Helianthus annuus Genome sequencing and assembly Release 2.</title>
        <authorList>
            <person name="Gouzy J."/>
            <person name="Langlade N."/>
            <person name="Munos S."/>
        </authorList>
    </citation>
    <scope>NUCLEOTIDE SEQUENCE</scope>
    <source>
        <tissue evidence="3">Leaves</tissue>
    </source>
</reference>
<dbReference type="OMA" id="CESKGTE"/>
<evidence type="ECO:0000313" key="3">
    <source>
        <dbReference type="EMBL" id="KAF5806019.1"/>
    </source>
</evidence>
<dbReference type="Gramene" id="mRNA:HanXRQr2_Chr05g0216401">
    <property type="protein sequence ID" value="mRNA:HanXRQr2_Chr05g0216401"/>
    <property type="gene ID" value="HanXRQr2_Chr05g0216401"/>
</dbReference>
<protein>
    <submittedName>
        <fullName evidence="3 4">Knottin, scorpion toxin</fullName>
    </submittedName>
</protein>
<dbReference type="Gene3D" id="3.30.30.10">
    <property type="entry name" value="Knottin, scorpion toxin-like"/>
    <property type="match status" value="1"/>
</dbReference>
<dbReference type="InterPro" id="IPR036574">
    <property type="entry name" value="Scorpion_toxin-like_sf"/>
</dbReference>
<dbReference type="Pfam" id="PF00304">
    <property type="entry name" value="Gamma-thionin"/>
    <property type="match status" value="1"/>
</dbReference>
<dbReference type="Proteomes" id="UP000215914">
    <property type="component" value="Chromosome 5"/>
</dbReference>
<organism evidence="4 5">
    <name type="scientific">Helianthus annuus</name>
    <name type="common">Common sunflower</name>
    <dbReference type="NCBI Taxonomy" id="4232"/>
    <lineage>
        <taxon>Eukaryota</taxon>
        <taxon>Viridiplantae</taxon>
        <taxon>Streptophyta</taxon>
        <taxon>Embryophyta</taxon>
        <taxon>Tracheophyta</taxon>
        <taxon>Spermatophyta</taxon>
        <taxon>Magnoliopsida</taxon>
        <taxon>eudicotyledons</taxon>
        <taxon>Gunneridae</taxon>
        <taxon>Pentapetalae</taxon>
        <taxon>asterids</taxon>
        <taxon>campanulids</taxon>
        <taxon>Asterales</taxon>
        <taxon>Asteraceae</taxon>
        <taxon>Asteroideae</taxon>
        <taxon>Heliantheae alliance</taxon>
        <taxon>Heliantheae</taxon>
        <taxon>Helianthus</taxon>
    </lineage>
</organism>
<dbReference type="GO" id="GO:0006952">
    <property type="term" value="P:defense response"/>
    <property type="evidence" value="ECO:0000318"/>
    <property type="project" value="GO_Central"/>
</dbReference>